<name>A0A151IYK3_9HYME</name>
<keyword evidence="2" id="KW-1185">Reference proteome</keyword>
<evidence type="ECO:0000313" key="2">
    <source>
        <dbReference type="Proteomes" id="UP000078492"/>
    </source>
</evidence>
<evidence type="ECO:0000313" key="1">
    <source>
        <dbReference type="EMBL" id="KYN13486.1"/>
    </source>
</evidence>
<proteinExistence type="predicted"/>
<gene>
    <name evidence="1" type="ORF">ALC57_14332</name>
</gene>
<protein>
    <submittedName>
        <fullName evidence="1">Uncharacterized protein</fullName>
    </submittedName>
</protein>
<reference evidence="1 2" key="1">
    <citation type="submission" date="2015-09" db="EMBL/GenBank/DDBJ databases">
        <title>Trachymyrmex cornetzi WGS genome.</title>
        <authorList>
            <person name="Nygaard S."/>
            <person name="Hu H."/>
            <person name="Boomsma J."/>
            <person name="Zhang G."/>
        </authorList>
    </citation>
    <scope>NUCLEOTIDE SEQUENCE [LARGE SCALE GENOMIC DNA]</scope>
    <source>
        <strain evidence="1">Tcor2-1</strain>
        <tissue evidence="1">Whole body</tissue>
    </source>
</reference>
<organism evidence="1 2">
    <name type="scientific">Trachymyrmex cornetzi</name>
    <dbReference type="NCBI Taxonomy" id="471704"/>
    <lineage>
        <taxon>Eukaryota</taxon>
        <taxon>Metazoa</taxon>
        <taxon>Ecdysozoa</taxon>
        <taxon>Arthropoda</taxon>
        <taxon>Hexapoda</taxon>
        <taxon>Insecta</taxon>
        <taxon>Pterygota</taxon>
        <taxon>Neoptera</taxon>
        <taxon>Endopterygota</taxon>
        <taxon>Hymenoptera</taxon>
        <taxon>Apocrita</taxon>
        <taxon>Aculeata</taxon>
        <taxon>Formicoidea</taxon>
        <taxon>Formicidae</taxon>
        <taxon>Myrmicinae</taxon>
        <taxon>Trachymyrmex</taxon>
    </lineage>
</organism>
<dbReference type="Proteomes" id="UP000078492">
    <property type="component" value="Unassembled WGS sequence"/>
</dbReference>
<dbReference type="EMBL" id="KQ980764">
    <property type="protein sequence ID" value="KYN13486.1"/>
    <property type="molecule type" value="Genomic_DNA"/>
</dbReference>
<dbReference type="AlphaFoldDB" id="A0A151IYK3"/>
<sequence>MFLVVSDDLHSLTSKELEYIPKIVLLRQFEYCIDLLWDRFPGHIRADSEVQRYRRCLKHYNLPTHQTHIDGPAALIKNCSECRREAKRLARGDRGINPLDAVCREHDIAYSHSNDLTERHAADNILAEKARVIRLSEREPQPQPFGQL</sequence>
<accession>A0A151IYK3</accession>